<protein>
    <submittedName>
        <fullName evidence="2">Uncharacterized protein</fullName>
    </submittedName>
</protein>
<dbReference type="EMBL" id="JACXVP010000012">
    <property type="protein sequence ID" value="KAG5570534.1"/>
    <property type="molecule type" value="Genomic_DNA"/>
</dbReference>
<feature type="region of interest" description="Disordered" evidence="1">
    <location>
        <begin position="1"/>
        <end position="48"/>
    </location>
</feature>
<keyword evidence="3" id="KW-1185">Reference proteome</keyword>
<dbReference type="AlphaFoldDB" id="A0A9J5W654"/>
<reference evidence="2 3" key="1">
    <citation type="submission" date="2020-09" db="EMBL/GenBank/DDBJ databases">
        <title>De no assembly of potato wild relative species, Solanum commersonii.</title>
        <authorList>
            <person name="Cho K."/>
        </authorList>
    </citation>
    <scope>NUCLEOTIDE SEQUENCE [LARGE SCALE GENOMIC DNA]</scope>
    <source>
        <strain evidence="2">LZ3.2</strain>
        <tissue evidence="2">Leaf</tissue>
    </source>
</reference>
<comment type="caution">
    <text evidence="2">The sequence shown here is derived from an EMBL/GenBank/DDBJ whole genome shotgun (WGS) entry which is preliminary data.</text>
</comment>
<dbReference type="Proteomes" id="UP000824120">
    <property type="component" value="Chromosome 12"/>
</dbReference>
<feature type="compositionally biased region" description="Basic and acidic residues" evidence="1">
    <location>
        <begin position="12"/>
        <end position="31"/>
    </location>
</feature>
<gene>
    <name evidence="2" type="ORF">H5410_060300</name>
</gene>
<evidence type="ECO:0000313" key="3">
    <source>
        <dbReference type="Proteomes" id="UP000824120"/>
    </source>
</evidence>
<organism evidence="2 3">
    <name type="scientific">Solanum commersonii</name>
    <name type="common">Commerson's wild potato</name>
    <name type="synonym">Commerson's nightshade</name>
    <dbReference type="NCBI Taxonomy" id="4109"/>
    <lineage>
        <taxon>Eukaryota</taxon>
        <taxon>Viridiplantae</taxon>
        <taxon>Streptophyta</taxon>
        <taxon>Embryophyta</taxon>
        <taxon>Tracheophyta</taxon>
        <taxon>Spermatophyta</taxon>
        <taxon>Magnoliopsida</taxon>
        <taxon>eudicotyledons</taxon>
        <taxon>Gunneridae</taxon>
        <taxon>Pentapetalae</taxon>
        <taxon>asterids</taxon>
        <taxon>lamiids</taxon>
        <taxon>Solanales</taxon>
        <taxon>Solanaceae</taxon>
        <taxon>Solanoideae</taxon>
        <taxon>Solaneae</taxon>
        <taxon>Solanum</taxon>
    </lineage>
</organism>
<proteinExistence type="predicted"/>
<sequence length="63" mass="7121">MLIGKYGVLSPKGKDKVNEKKEQSAHHREVSRSSTMSPNDPEHDDAEGWFKMTVNYTKGESLN</sequence>
<accession>A0A9J5W654</accession>
<evidence type="ECO:0000256" key="1">
    <source>
        <dbReference type="SAM" id="MobiDB-lite"/>
    </source>
</evidence>
<evidence type="ECO:0000313" key="2">
    <source>
        <dbReference type="EMBL" id="KAG5570534.1"/>
    </source>
</evidence>
<name>A0A9J5W654_SOLCO</name>